<evidence type="ECO:0000313" key="3">
    <source>
        <dbReference type="Proteomes" id="UP001176941"/>
    </source>
</evidence>
<name>A0ABN8YDA3_RANTA</name>
<keyword evidence="3" id="KW-1185">Reference proteome</keyword>
<feature type="compositionally biased region" description="Low complexity" evidence="1">
    <location>
        <begin position="281"/>
        <end position="293"/>
    </location>
</feature>
<evidence type="ECO:0000313" key="2">
    <source>
        <dbReference type="EMBL" id="CAI9159523.1"/>
    </source>
</evidence>
<organism evidence="2 3">
    <name type="scientific">Rangifer tarandus platyrhynchus</name>
    <name type="common">Svalbard reindeer</name>
    <dbReference type="NCBI Taxonomy" id="3082113"/>
    <lineage>
        <taxon>Eukaryota</taxon>
        <taxon>Metazoa</taxon>
        <taxon>Chordata</taxon>
        <taxon>Craniata</taxon>
        <taxon>Vertebrata</taxon>
        <taxon>Euteleostomi</taxon>
        <taxon>Mammalia</taxon>
        <taxon>Eutheria</taxon>
        <taxon>Laurasiatheria</taxon>
        <taxon>Artiodactyla</taxon>
        <taxon>Ruminantia</taxon>
        <taxon>Pecora</taxon>
        <taxon>Cervidae</taxon>
        <taxon>Odocoileinae</taxon>
        <taxon>Rangifer</taxon>
    </lineage>
</organism>
<evidence type="ECO:0000256" key="1">
    <source>
        <dbReference type="SAM" id="MobiDB-lite"/>
    </source>
</evidence>
<sequence>MSYSFLLVPRVRISTLIHLSTCSDGPLQLAGAECSDIRFQSDLLPGVKVLPEQDSDTQTHCPQQVAWKKGKSDQEPEPSSWTNLGIWVCRYGLQVVESPDHGYDRKNQTTAFNVSVPTLQGHLSHHINLARLRGTAVEKLKRNRGHGYRRFLKGVLKSCVGGGHRGHSRSPERQDEREEASRYRPERQLLPRRQTVSKRSQVTPSPSSRLLLAVSTLLTQLKPAAKSETERAEQHTDFPPHPSQRTLTVPPPRRHPHRGPSPPQARFERKLPSLSEDKSETASGEQTSAEAAAATPLLMLATASVRPVQGGRAASSAAEPG</sequence>
<feature type="region of interest" description="Disordered" evidence="1">
    <location>
        <begin position="159"/>
        <end position="207"/>
    </location>
</feature>
<accession>A0ABN8YDA3</accession>
<protein>
    <submittedName>
        <fullName evidence="2">Uncharacterized protein</fullName>
    </submittedName>
</protein>
<feature type="region of interest" description="Disordered" evidence="1">
    <location>
        <begin position="223"/>
        <end position="293"/>
    </location>
</feature>
<feature type="compositionally biased region" description="Polar residues" evidence="1">
    <location>
        <begin position="197"/>
        <end position="206"/>
    </location>
</feature>
<feature type="compositionally biased region" description="Basic and acidic residues" evidence="1">
    <location>
        <begin position="225"/>
        <end position="238"/>
    </location>
</feature>
<dbReference type="EMBL" id="OX459955">
    <property type="protein sequence ID" value="CAI9159523.1"/>
    <property type="molecule type" value="Genomic_DNA"/>
</dbReference>
<feature type="compositionally biased region" description="Basic and acidic residues" evidence="1">
    <location>
        <begin position="266"/>
        <end position="280"/>
    </location>
</feature>
<feature type="compositionally biased region" description="Basic and acidic residues" evidence="1">
    <location>
        <begin position="169"/>
        <end position="189"/>
    </location>
</feature>
<dbReference type="Proteomes" id="UP001176941">
    <property type="component" value="Chromosome 19"/>
</dbReference>
<reference evidence="2" key="1">
    <citation type="submission" date="2023-04" db="EMBL/GenBank/DDBJ databases">
        <authorList>
            <consortium name="ELIXIR-Norway"/>
        </authorList>
    </citation>
    <scope>NUCLEOTIDE SEQUENCE [LARGE SCALE GENOMIC DNA]</scope>
</reference>
<proteinExistence type="predicted"/>
<gene>
    <name evidence="2" type="ORF">MRATA1EN1_LOCUS8485</name>
</gene>